<evidence type="ECO:0000313" key="2">
    <source>
        <dbReference type="Proteomes" id="UP000243459"/>
    </source>
</evidence>
<sequence length="145" mass="16323">MEVRRLAKDNAEARETLAMLEAIPPHARKIDSDDTTLKIESLYALLNLGIRNDINSCRKRRHDVLVTVEASWRYSNPPGLCLFNTKHIRYQNVTRTITDSGSARQVLILHPTRGSNQRPFNHVPDGQDGPAAGRYLAIVVHSRGD</sequence>
<proteinExistence type="predicted"/>
<dbReference type="PANTHER" id="PTHR46700:SF1">
    <property type="entry name" value="ARM REPEAT SUPERFAMILY PROTEIN"/>
    <property type="match status" value="1"/>
</dbReference>
<dbReference type="AlphaFoldDB" id="A0A5P1EG41"/>
<dbReference type="Proteomes" id="UP000243459">
    <property type="component" value="Chromosome 7"/>
</dbReference>
<organism evidence="1 2">
    <name type="scientific">Asparagus officinalis</name>
    <name type="common">Garden asparagus</name>
    <dbReference type="NCBI Taxonomy" id="4686"/>
    <lineage>
        <taxon>Eukaryota</taxon>
        <taxon>Viridiplantae</taxon>
        <taxon>Streptophyta</taxon>
        <taxon>Embryophyta</taxon>
        <taxon>Tracheophyta</taxon>
        <taxon>Spermatophyta</taxon>
        <taxon>Magnoliopsida</taxon>
        <taxon>Liliopsida</taxon>
        <taxon>Asparagales</taxon>
        <taxon>Asparagaceae</taxon>
        <taxon>Asparagoideae</taxon>
        <taxon>Asparagus</taxon>
    </lineage>
</organism>
<accession>A0A5P1EG41</accession>
<dbReference type="PANTHER" id="PTHR46700">
    <property type="entry name" value="ARM REPEAT SUPERFAMILY PROTEIN"/>
    <property type="match status" value="1"/>
</dbReference>
<dbReference type="Gramene" id="ONK63661">
    <property type="protein sequence ID" value="ONK63661"/>
    <property type="gene ID" value="A4U43_C07F17580"/>
</dbReference>
<keyword evidence="2" id="KW-1185">Reference proteome</keyword>
<reference evidence="2" key="1">
    <citation type="journal article" date="2017" name="Nat. Commun.">
        <title>The asparagus genome sheds light on the origin and evolution of a young Y chromosome.</title>
        <authorList>
            <person name="Harkess A."/>
            <person name="Zhou J."/>
            <person name="Xu C."/>
            <person name="Bowers J.E."/>
            <person name="Van der Hulst R."/>
            <person name="Ayyampalayam S."/>
            <person name="Mercati F."/>
            <person name="Riccardi P."/>
            <person name="McKain M.R."/>
            <person name="Kakrana A."/>
            <person name="Tang H."/>
            <person name="Ray J."/>
            <person name="Groenendijk J."/>
            <person name="Arikit S."/>
            <person name="Mathioni S.M."/>
            <person name="Nakano M."/>
            <person name="Shan H."/>
            <person name="Telgmann-Rauber A."/>
            <person name="Kanno A."/>
            <person name="Yue Z."/>
            <person name="Chen H."/>
            <person name="Li W."/>
            <person name="Chen Y."/>
            <person name="Xu X."/>
            <person name="Zhang Y."/>
            <person name="Luo S."/>
            <person name="Chen H."/>
            <person name="Gao J."/>
            <person name="Mao Z."/>
            <person name="Pires J.C."/>
            <person name="Luo M."/>
            <person name="Kudrna D."/>
            <person name="Wing R.A."/>
            <person name="Meyers B.C."/>
            <person name="Yi K."/>
            <person name="Kong H."/>
            <person name="Lavrijsen P."/>
            <person name="Sunseri F."/>
            <person name="Falavigna A."/>
            <person name="Ye Y."/>
            <person name="Leebens-Mack J.H."/>
            <person name="Chen G."/>
        </authorList>
    </citation>
    <scope>NUCLEOTIDE SEQUENCE [LARGE SCALE GENOMIC DNA]</scope>
    <source>
        <strain evidence="2">cv. DH0086</strain>
    </source>
</reference>
<evidence type="ECO:0000313" key="1">
    <source>
        <dbReference type="EMBL" id="ONK63661.1"/>
    </source>
</evidence>
<protein>
    <submittedName>
        <fullName evidence="1">Uncharacterized protein</fullName>
    </submittedName>
</protein>
<name>A0A5P1EG41_ASPOF</name>
<dbReference type="EMBL" id="CM007387">
    <property type="protein sequence ID" value="ONK63661.1"/>
    <property type="molecule type" value="Genomic_DNA"/>
</dbReference>
<gene>
    <name evidence="1" type="ORF">A4U43_C07F17580</name>
</gene>